<organism evidence="1 2">
    <name type="scientific">Fructobacillus apis</name>
    <dbReference type="NCBI Taxonomy" id="2935017"/>
    <lineage>
        <taxon>Bacteria</taxon>
        <taxon>Bacillati</taxon>
        <taxon>Bacillota</taxon>
        <taxon>Bacilli</taxon>
        <taxon>Lactobacillales</taxon>
        <taxon>Lactobacillaceae</taxon>
        <taxon>Fructobacillus</taxon>
    </lineage>
</organism>
<dbReference type="RefSeq" id="WP_252442605.1">
    <property type="nucleotide sequence ID" value="NZ_JAMWYK010000002.1"/>
</dbReference>
<reference evidence="1 2" key="1">
    <citation type="submission" date="2022-06" db="EMBL/GenBank/DDBJ databases">
        <title>Fructobacillus taiwanensis sp. nov., isolated from the honeybee.</title>
        <authorList>
            <person name="Chen Y.-S."/>
            <person name="Wang L.-T."/>
            <person name="Lee Y.-S."/>
            <person name="Chang Y.-C."/>
            <person name="Wu H.-C."/>
            <person name="Liao C.-Y."/>
            <person name="Chen W.-H."/>
            <person name="Deng J.-N."/>
            <person name="Wang Y.-H."/>
        </authorList>
    </citation>
    <scope>NUCLEOTIDE SEQUENCE [LARGE SCALE GENOMIC DNA]</scope>
    <source>
        <strain evidence="1 2">W13</strain>
    </source>
</reference>
<protein>
    <submittedName>
        <fullName evidence="1">Uncharacterized protein</fullName>
    </submittedName>
</protein>
<dbReference type="Proteomes" id="UP001523234">
    <property type="component" value="Unassembled WGS sequence"/>
</dbReference>
<proteinExistence type="predicted"/>
<evidence type="ECO:0000313" key="2">
    <source>
        <dbReference type="Proteomes" id="UP001523234"/>
    </source>
</evidence>
<evidence type="ECO:0000313" key="1">
    <source>
        <dbReference type="EMBL" id="MCO0831897.1"/>
    </source>
</evidence>
<dbReference type="EMBL" id="JAMWYK010000002">
    <property type="protein sequence ID" value="MCO0831897.1"/>
    <property type="molecule type" value="Genomic_DNA"/>
</dbReference>
<comment type="caution">
    <text evidence="1">The sequence shown here is derived from an EMBL/GenBank/DDBJ whole genome shotgun (WGS) entry which is preliminary data.</text>
</comment>
<keyword evidence="2" id="KW-1185">Reference proteome</keyword>
<gene>
    <name evidence="1" type="ORF">NFX39_02150</name>
</gene>
<name>A0ABT0ZPH6_9LACO</name>
<sequence length="51" mass="5990">MENEHVGLDPRIFAVHDEEWQKIADKEFKRVVEELVANEEIRGALKKLSEI</sequence>
<accession>A0ABT0ZPH6</accession>